<dbReference type="PROSITE" id="PS50096">
    <property type="entry name" value="IQ"/>
    <property type="match status" value="1"/>
</dbReference>
<evidence type="ECO:0000256" key="1">
    <source>
        <dbReference type="SAM" id="MobiDB-lite"/>
    </source>
</evidence>
<feature type="non-terminal residue" evidence="2">
    <location>
        <position position="90"/>
    </location>
</feature>
<feature type="non-terminal residue" evidence="2">
    <location>
        <position position="1"/>
    </location>
</feature>
<sequence length="90" mass="10201">AAATPSVPAGKQAPGHEQAKGDIRARGSNSPEITDPAVVERVVVRLQYLFRQRAACRQRAIERMMAEFRRDMASLIQSAWRGHRNRRSFR</sequence>
<evidence type="ECO:0000313" key="2">
    <source>
        <dbReference type="EMBL" id="JAC62249.1"/>
    </source>
</evidence>
<accession>A0A061QUX2</accession>
<name>A0A061QUX2_9CHLO</name>
<protein>
    <submittedName>
        <fullName evidence="2">Uncharacterized protein</fullName>
    </submittedName>
</protein>
<gene>
    <name evidence="2" type="ORF">TSPGSL018_23858</name>
</gene>
<organism evidence="2">
    <name type="scientific">Tetraselmis sp. GSL018</name>
    <dbReference type="NCBI Taxonomy" id="582737"/>
    <lineage>
        <taxon>Eukaryota</taxon>
        <taxon>Viridiplantae</taxon>
        <taxon>Chlorophyta</taxon>
        <taxon>core chlorophytes</taxon>
        <taxon>Chlorodendrophyceae</taxon>
        <taxon>Chlorodendrales</taxon>
        <taxon>Chlorodendraceae</taxon>
        <taxon>Tetraselmis</taxon>
    </lineage>
</organism>
<feature type="region of interest" description="Disordered" evidence="1">
    <location>
        <begin position="1"/>
        <end position="32"/>
    </location>
</feature>
<dbReference type="EMBL" id="GBEZ01024773">
    <property type="protein sequence ID" value="JAC62249.1"/>
    <property type="molecule type" value="Transcribed_RNA"/>
</dbReference>
<proteinExistence type="predicted"/>
<reference evidence="2" key="1">
    <citation type="submission" date="2014-05" db="EMBL/GenBank/DDBJ databases">
        <title>The transcriptome of the halophilic microalga Tetraselmis sp. GSL018 isolated from the Great Salt Lake, Utah.</title>
        <authorList>
            <person name="Jinkerson R.E."/>
            <person name="D'Adamo S."/>
            <person name="Posewitz M.C."/>
        </authorList>
    </citation>
    <scope>NUCLEOTIDE SEQUENCE</scope>
    <source>
        <strain evidence="2">GSL018</strain>
    </source>
</reference>
<dbReference type="AlphaFoldDB" id="A0A061QUX2"/>